<feature type="compositionally biased region" description="Polar residues" evidence="1">
    <location>
        <begin position="80"/>
        <end position="103"/>
    </location>
</feature>
<name>A0A397S7A1_9GLOM</name>
<evidence type="ECO:0000256" key="1">
    <source>
        <dbReference type="SAM" id="MobiDB-lite"/>
    </source>
</evidence>
<accession>A0A397S7A1</accession>
<dbReference type="AlphaFoldDB" id="A0A397S7A1"/>
<dbReference type="OrthoDB" id="2359117at2759"/>
<organism evidence="2 3">
    <name type="scientific">Glomus cerebriforme</name>
    <dbReference type="NCBI Taxonomy" id="658196"/>
    <lineage>
        <taxon>Eukaryota</taxon>
        <taxon>Fungi</taxon>
        <taxon>Fungi incertae sedis</taxon>
        <taxon>Mucoromycota</taxon>
        <taxon>Glomeromycotina</taxon>
        <taxon>Glomeromycetes</taxon>
        <taxon>Glomerales</taxon>
        <taxon>Glomeraceae</taxon>
        <taxon>Glomus</taxon>
    </lineage>
</organism>
<keyword evidence="3" id="KW-1185">Reference proteome</keyword>
<feature type="region of interest" description="Disordered" evidence="1">
    <location>
        <begin position="80"/>
        <end position="107"/>
    </location>
</feature>
<gene>
    <name evidence="2" type="ORF">C1645_793038</name>
</gene>
<dbReference type="EMBL" id="QKYT01001021">
    <property type="protein sequence ID" value="RIA80205.1"/>
    <property type="molecule type" value="Genomic_DNA"/>
</dbReference>
<comment type="caution">
    <text evidence="2">The sequence shown here is derived from an EMBL/GenBank/DDBJ whole genome shotgun (WGS) entry which is preliminary data.</text>
</comment>
<reference evidence="2 3" key="1">
    <citation type="submission" date="2018-06" db="EMBL/GenBank/DDBJ databases">
        <title>Comparative genomics reveals the genomic features of Rhizophagus irregularis, R. cerebriforme, R. diaphanum and Gigaspora rosea, and their symbiotic lifestyle signature.</title>
        <authorList>
            <person name="Morin E."/>
            <person name="San Clemente H."/>
            <person name="Chen E.C.H."/>
            <person name="De La Providencia I."/>
            <person name="Hainaut M."/>
            <person name="Kuo A."/>
            <person name="Kohler A."/>
            <person name="Murat C."/>
            <person name="Tang N."/>
            <person name="Roy S."/>
            <person name="Loubradou J."/>
            <person name="Henrissat B."/>
            <person name="Grigoriev I.V."/>
            <person name="Corradi N."/>
            <person name="Roux C."/>
            <person name="Martin F.M."/>
        </authorList>
    </citation>
    <scope>NUCLEOTIDE SEQUENCE [LARGE SCALE GENOMIC DNA]</scope>
    <source>
        <strain evidence="2 3">DAOM 227022</strain>
    </source>
</reference>
<evidence type="ECO:0000313" key="2">
    <source>
        <dbReference type="EMBL" id="RIA80205.1"/>
    </source>
</evidence>
<feature type="region of interest" description="Disordered" evidence="1">
    <location>
        <begin position="121"/>
        <end position="143"/>
    </location>
</feature>
<sequence>MNPQQNTNKCLRPSYRSLVTSYSICNAEDSTRIDTEYFDFLDYSSNDEYSEVPETNVNDDSTMLKNPTKTSRLYIPSHSSIVSRQRSTNAPNFSTTYSSTQDLSDPRSDCTTIKAIQRDLSNGSNSYQELDPSVPSDYSTNDPSVSCNLDPNISSFRPISQGSSKYGSNIIAAFLESDWPSDDEDETPFSSSIKERGQALYEEKRKQAEANRGTCDPGSTALVQARKAFPVNENNVIETSKNVNKRTVKNVGKGKRMSTKTNKRLRKQTTPTITTSTASLSNTIPGLQVISPRTIISGLSFTGFGQQQVEEQERPQSPVKGTKKRVRECGDINEHGDFDVDKMFEDFDPTAHTINVTPGTMYNQLLADISPSIRNRFAANSPGQEFDYLWATYGASVNKRVRKSPKYKERVTDIKPKIERDNMEVKPSSYQASLDAWAASDAASASQVPIVIEVPSTPPHQIRSASCTRTPGSAFSLSEFLNLSPSPM</sequence>
<feature type="compositionally biased region" description="Basic residues" evidence="1">
    <location>
        <begin position="251"/>
        <end position="267"/>
    </location>
</feature>
<evidence type="ECO:0000313" key="3">
    <source>
        <dbReference type="Proteomes" id="UP000265703"/>
    </source>
</evidence>
<dbReference type="Proteomes" id="UP000265703">
    <property type="component" value="Unassembled WGS sequence"/>
</dbReference>
<feature type="region of interest" description="Disordered" evidence="1">
    <location>
        <begin position="251"/>
        <end position="271"/>
    </location>
</feature>
<protein>
    <submittedName>
        <fullName evidence="2">Uncharacterized protein</fullName>
    </submittedName>
</protein>
<proteinExistence type="predicted"/>